<feature type="domain" description="Cyclic nucleotide-binding" evidence="23">
    <location>
        <begin position="209"/>
        <end position="308"/>
    </location>
</feature>
<keyword evidence="12" id="KW-0418">Kinase</keyword>
<dbReference type="SMART" id="SM00100">
    <property type="entry name" value="cNMP"/>
    <property type="match status" value="3"/>
</dbReference>
<evidence type="ECO:0000256" key="8">
    <source>
        <dbReference type="ARBA" id="ARBA00022535"/>
    </source>
</evidence>
<keyword evidence="14" id="KW-0460">Magnesium</keyword>
<dbReference type="Gene3D" id="1.10.510.10">
    <property type="entry name" value="Transferase(Phosphotransferase) domain 1"/>
    <property type="match status" value="1"/>
</dbReference>
<dbReference type="GO" id="GO:0030553">
    <property type="term" value="F:cGMP binding"/>
    <property type="evidence" value="ECO:0007669"/>
    <property type="project" value="UniProtKB-KW"/>
</dbReference>
<dbReference type="Pfam" id="PF00069">
    <property type="entry name" value="Pkinase"/>
    <property type="match status" value="1"/>
</dbReference>
<dbReference type="PROSITE" id="PS00889">
    <property type="entry name" value="CNMP_BINDING_2"/>
    <property type="match status" value="3"/>
</dbReference>
<keyword evidence="13 20" id="KW-0067">ATP-binding</keyword>
<feature type="binding site" evidence="20">
    <location>
        <position position="602"/>
    </location>
    <ligand>
        <name>ATP</name>
        <dbReference type="ChEBI" id="CHEBI:30616"/>
    </ligand>
</feature>
<dbReference type="GO" id="GO:0046872">
    <property type="term" value="F:metal ion binding"/>
    <property type="evidence" value="ECO:0007669"/>
    <property type="project" value="UniProtKB-KW"/>
</dbReference>
<proteinExistence type="inferred from homology"/>
<dbReference type="SUPFAM" id="SSF56112">
    <property type="entry name" value="Protein kinase-like (PK-like)"/>
    <property type="match status" value="1"/>
</dbReference>
<evidence type="ECO:0000256" key="9">
    <source>
        <dbReference type="ARBA" id="ARBA00022679"/>
    </source>
</evidence>
<evidence type="ECO:0000313" key="25">
    <source>
        <dbReference type="EMBL" id="CAG9322118.1"/>
    </source>
</evidence>
<dbReference type="PROSITE" id="PS00107">
    <property type="entry name" value="PROTEIN_KINASE_ATP"/>
    <property type="match status" value="1"/>
</dbReference>
<organism evidence="25 26">
    <name type="scientific">Blepharisma stoltei</name>
    <dbReference type="NCBI Taxonomy" id="1481888"/>
    <lineage>
        <taxon>Eukaryota</taxon>
        <taxon>Sar</taxon>
        <taxon>Alveolata</taxon>
        <taxon>Ciliophora</taxon>
        <taxon>Postciliodesmatophora</taxon>
        <taxon>Heterotrichea</taxon>
        <taxon>Heterotrichida</taxon>
        <taxon>Blepharismidae</taxon>
        <taxon>Blepharisma</taxon>
    </lineage>
</organism>
<dbReference type="FunFam" id="2.60.120.10:FF:000089">
    <property type="entry name" value="cGMP-dependent protein kinase 5-1"/>
    <property type="match status" value="1"/>
</dbReference>
<dbReference type="PROSITE" id="PS50011">
    <property type="entry name" value="PROTEIN_KINASE_DOM"/>
    <property type="match status" value="1"/>
</dbReference>
<dbReference type="GO" id="GO:0005524">
    <property type="term" value="F:ATP binding"/>
    <property type="evidence" value="ECO:0007669"/>
    <property type="project" value="UniProtKB-UniRule"/>
</dbReference>
<evidence type="ECO:0000259" key="23">
    <source>
        <dbReference type="PROSITE" id="PS50042"/>
    </source>
</evidence>
<evidence type="ECO:0000256" key="21">
    <source>
        <dbReference type="SAM" id="MobiDB-lite"/>
    </source>
</evidence>
<dbReference type="AlphaFoldDB" id="A0AAU9J1W7"/>
<comment type="catalytic activity">
    <reaction evidence="19">
        <text>L-seryl-[protein] + ATP = O-phospho-L-seryl-[protein] + ADP + H(+)</text>
        <dbReference type="Rhea" id="RHEA:17989"/>
        <dbReference type="Rhea" id="RHEA-COMP:9863"/>
        <dbReference type="Rhea" id="RHEA-COMP:11604"/>
        <dbReference type="ChEBI" id="CHEBI:15378"/>
        <dbReference type="ChEBI" id="CHEBI:29999"/>
        <dbReference type="ChEBI" id="CHEBI:30616"/>
        <dbReference type="ChEBI" id="CHEBI:83421"/>
        <dbReference type="ChEBI" id="CHEBI:456216"/>
        <dbReference type="EC" id="2.7.11.12"/>
    </reaction>
</comment>
<keyword evidence="15" id="KW-0142">cGMP-binding</keyword>
<keyword evidence="26" id="KW-1185">Reference proteome</keyword>
<dbReference type="PROSITE" id="PS51285">
    <property type="entry name" value="AGC_KINASE_CTER"/>
    <property type="match status" value="1"/>
</dbReference>
<dbReference type="InterPro" id="IPR014710">
    <property type="entry name" value="RmlC-like_jellyroll"/>
</dbReference>
<name>A0AAU9J1W7_9CILI</name>
<keyword evidence="10" id="KW-0479">Metal-binding</keyword>
<comment type="catalytic activity">
    <reaction evidence="18">
        <text>L-threonyl-[protein] + ATP = O-phospho-L-threonyl-[protein] + ADP + H(+)</text>
        <dbReference type="Rhea" id="RHEA:46608"/>
        <dbReference type="Rhea" id="RHEA-COMP:11060"/>
        <dbReference type="Rhea" id="RHEA-COMP:11605"/>
        <dbReference type="ChEBI" id="CHEBI:15378"/>
        <dbReference type="ChEBI" id="CHEBI:30013"/>
        <dbReference type="ChEBI" id="CHEBI:30616"/>
        <dbReference type="ChEBI" id="CHEBI:61977"/>
        <dbReference type="ChEBI" id="CHEBI:456216"/>
        <dbReference type="EC" id="2.7.11.12"/>
    </reaction>
</comment>
<dbReference type="PRINTS" id="PR00103">
    <property type="entry name" value="CAMPKINASE"/>
</dbReference>
<protein>
    <recommendedName>
        <fullName evidence="17">cGMP-dependent protein kinase</fullName>
        <ecNumber evidence="5">2.7.11.12</ecNumber>
    </recommendedName>
</protein>
<evidence type="ECO:0000256" key="5">
    <source>
        <dbReference type="ARBA" id="ARBA00012428"/>
    </source>
</evidence>
<comment type="subunit">
    <text evidence="4">Monomer.</text>
</comment>
<dbReference type="Pfam" id="PF00027">
    <property type="entry name" value="cNMP_binding"/>
    <property type="match status" value="3"/>
</dbReference>
<evidence type="ECO:0000256" key="13">
    <source>
        <dbReference type="ARBA" id="ARBA00022840"/>
    </source>
</evidence>
<dbReference type="InterPro" id="IPR011009">
    <property type="entry name" value="Kinase-like_dom_sf"/>
</dbReference>
<dbReference type="PROSITE" id="PS00108">
    <property type="entry name" value="PROTEIN_KINASE_ST"/>
    <property type="match status" value="1"/>
</dbReference>
<feature type="domain" description="Cyclic nucleotide-binding" evidence="23">
    <location>
        <begin position="91"/>
        <end position="206"/>
    </location>
</feature>
<dbReference type="EMBL" id="CAJZBQ010000030">
    <property type="protein sequence ID" value="CAG9322118.1"/>
    <property type="molecule type" value="Genomic_DNA"/>
</dbReference>
<dbReference type="FunFam" id="3.30.200.20:FF:000042">
    <property type="entry name" value="Aurora kinase A"/>
    <property type="match status" value="1"/>
</dbReference>
<keyword evidence="9" id="KW-0808">Transferase</keyword>
<dbReference type="PROSITE" id="PS50042">
    <property type="entry name" value="CNMP_BINDING_3"/>
    <property type="match status" value="3"/>
</dbReference>
<dbReference type="Gene3D" id="2.60.120.10">
    <property type="entry name" value="Jelly Rolls"/>
    <property type="match status" value="4"/>
</dbReference>
<dbReference type="SMART" id="SM00220">
    <property type="entry name" value="S_TKc"/>
    <property type="match status" value="1"/>
</dbReference>
<evidence type="ECO:0000256" key="1">
    <source>
        <dbReference type="ARBA" id="ARBA00001946"/>
    </source>
</evidence>
<evidence type="ECO:0000256" key="4">
    <source>
        <dbReference type="ARBA" id="ARBA00011245"/>
    </source>
</evidence>
<evidence type="ECO:0000256" key="16">
    <source>
        <dbReference type="ARBA" id="ARBA00023136"/>
    </source>
</evidence>
<evidence type="ECO:0000256" key="2">
    <source>
        <dbReference type="ARBA" id="ARBA00004308"/>
    </source>
</evidence>
<feature type="domain" description="AGC-kinase C-terminal" evidence="24">
    <location>
        <begin position="829"/>
        <end position="895"/>
    </location>
</feature>
<keyword evidence="8" id="KW-0140">cGMP</keyword>
<evidence type="ECO:0000256" key="17">
    <source>
        <dbReference type="ARBA" id="ARBA00024113"/>
    </source>
</evidence>
<dbReference type="SUPFAM" id="SSF51206">
    <property type="entry name" value="cAMP-binding domain-like"/>
    <property type="match status" value="4"/>
</dbReference>
<comment type="cofactor">
    <cofactor evidence="1">
        <name>Mg(2+)</name>
        <dbReference type="ChEBI" id="CHEBI:18420"/>
    </cofactor>
</comment>
<comment type="caution">
    <text evidence="25">The sequence shown here is derived from an EMBL/GenBank/DDBJ whole genome shotgun (WGS) entry which is preliminary data.</text>
</comment>
<accession>A0AAU9J1W7</accession>
<dbReference type="InterPro" id="IPR017441">
    <property type="entry name" value="Protein_kinase_ATP_BS"/>
</dbReference>
<keyword evidence="16" id="KW-0472">Membrane</keyword>
<dbReference type="GO" id="GO:0005952">
    <property type="term" value="C:cAMP-dependent protein kinase complex"/>
    <property type="evidence" value="ECO:0007669"/>
    <property type="project" value="TreeGrafter"/>
</dbReference>
<feature type="region of interest" description="Disordered" evidence="21">
    <location>
        <begin position="14"/>
        <end position="41"/>
    </location>
</feature>
<dbReference type="PANTHER" id="PTHR24353">
    <property type="entry name" value="CYCLIC NUCLEOTIDE-DEPENDENT PROTEIN KINASE"/>
    <property type="match status" value="1"/>
</dbReference>
<evidence type="ECO:0000256" key="7">
    <source>
        <dbReference type="ARBA" id="ARBA00022527"/>
    </source>
</evidence>
<evidence type="ECO:0000256" key="19">
    <source>
        <dbReference type="ARBA" id="ARBA00047462"/>
    </source>
</evidence>
<dbReference type="GO" id="GO:0012505">
    <property type="term" value="C:endomembrane system"/>
    <property type="evidence" value="ECO:0007669"/>
    <property type="project" value="UniProtKB-SubCell"/>
</dbReference>
<comment type="similarity">
    <text evidence="3">Belongs to the protein kinase superfamily. AGC Ser/Thr protein kinase family. cGMP subfamily.</text>
</comment>
<dbReference type="CDD" id="cd00038">
    <property type="entry name" value="CAP_ED"/>
    <property type="match status" value="3"/>
</dbReference>
<dbReference type="InterPro" id="IPR018488">
    <property type="entry name" value="cNMP-bd_CS"/>
</dbReference>
<feature type="domain" description="Cyclic nucleotide-binding" evidence="23">
    <location>
        <begin position="451"/>
        <end position="549"/>
    </location>
</feature>
<keyword evidence="11 20" id="KW-0547">Nucleotide-binding</keyword>
<dbReference type="InterPro" id="IPR000961">
    <property type="entry name" value="AGC-kinase_C"/>
</dbReference>
<evidence type="ECO:0000256" key="12">
    <source>
        <dbReference type="ARBA" id="ARBA00022777"/>
    </source>
</evidence>
<dbReference type="GO" id="GO:0004692">
    <property type="term" value="F:cGMP-dependent protein kinase activity"/>
    <property type="evidence" value="ECO:0007669"/>
    <property type="project" value="UniProtKB-EC"/>
</dbReference>
<dbReference type="FunFam" id="1.10.510.10:FF:000571">
    <property type="entry name" value="Maternal embryonic leucine zipper kinase"/>
    <property type="match status" value="1"/>
</dbReference>
<dbReference type="InterPro" id="IPR018490">
    <property type="entry name" value="cNMP-bd_dom_sf"/>
</dbReference>
<evidence type="ECO:0000259" key="24">
    <source>
        <dbReference type="PROSITE" id="PS51285"/>
    </source>
</evidence>
<evidence type="ECO:0000259" key="22">
    <source>
        <dbReference type="PROSITE" id="PS50011"/>
    </source>
</evidence>
<evidence type="ECO:0000256" key="14">
    <source>
        <dbReference type="ARBA" id="ARBA00022842"/>
    </source>
</evidence>
<sequence length="895" mass="101692">MGCGIKTMGIKGEYPEEVSVNQEKNNNEDSKSTPFLSSDQARKHLKRKAAVIDSRLEAQESLDAPTATITNKIKSETDANMINKSLSRHFIFNSLTDEQRDLVIDQMKHYSLGSNSIIFEENQSGNNFFVIISGKLEVLIKGKRVNILKPGDSFGELALLHDTPRTATIKTIEKSTLWGLDRRTFRNAIEALNAMNYNENKHFINSIPLFQILTMPQKEALVGSLTSIKFSAGQRIVNEGDPGDLFYIIKDGTVSCVAHGREIRRMAKGDYFGEQALLYNSPRTATISAIDDVRCAAIWRENLTKALGSHLQQIIYRNSQRMALDKSSVLCRLIKSQADSLIANMKIQSFEAGTIVIAAGTPYGEYLWIVVKGTVIKETNREIFSEVFCCIGDKEIVNNENNGTFDENLIAGDNVDIAMISKTEFEACIGGQYSQVTSNNEALKVLKQIQLLRSLSFEKMNSLLRALKIEQYIDRQVIVQQNNPGDSLFIIKKGKVEVFKDNLKIRAITKHDYFGERSVLFDDFRSATVIANGMVSCWVISKADFLEIIDDQIRVQLLKRIELQDDTINIEDLSVVKSLGKGNFGIVTLVVHNIKRTLYALKSVDRHKINAYELQESLTLERRILQQMDHVFVMKLIKTFRDTKRIYFLLEYVRGMDLFDVLRQMGIVSEKDARFYISCLIYILEHLHEHDIVYRDLKPENIMVDDEGYPKLIDFGTAKIVIGRTYTIVGTPHYMAPELITGKGYGIAVDLWSLGIMLYEFLCGGVPFAEDEEEPYEIYKRILERNLVYPSWAEISPNARNLIEQFLSKDPVLRTGGSYEILKCNPWLSGMDWDKLVCKILKAPYIPQVPNLRKEADLAIKKQTSLDEFISKQEEQVSGNIRIRRGIATGWDLEF</sequence>
<dbReference type="InterPro" id="IPR008271">
    <property type="entry name" value="Ser/Thr_kinase_AS"/>
</dbReference>
<dbReference type="Gene3D" id="3.30.200.20">
    <property type="entry name" value="Phosphorylase Kinase, domain 1"/>
    <property type="match status" value="1"/>
</dbReference>
<keyword evidence="6" id="KW-0963">Cytoplasm</keyword>
<comment type="subcellular location">
    <subcellularLocation>
        <location evidence="2">Endomembrane system</location>
    </subcellularLocation>
</comment>
<evidence type="ECO:0000256" key="11">
    <source>
        <dbReference type="ARBA" id="ARBA00022741"/>
    </source>
</evidence>
<dbReference type="FunFam" id="2.60.120.10:FF:000068">
    <property type="entry name" value="cGMP-dependent protein kinase"/>
    <property type="match status" value="1"/>
</dbReference>
<dbReference type="GO" id="GO:0004691">
    <property type="term" value="F:cAMP-dependent protein kinase activity"/>
    <property type="evidence" value="ECO:0007669"/>
    <property type="project" value="TreeGrafter"/>
</dbReference>
<dbReference type="Proteomes" id="UP001162131">
    <property type="component" value="Unassembled WGS sequence"/>
</dbReference>
<evidence type="ECO:0000313" key="26">
    <source>
        <dbReference type="Proteomes" id="UP001162131"/>
    </source>
</evidence>
<dbReference type="InterPro" id="IPR000719">
    <property type="entry name" value="Prot_kinase_dom"/>
</dbReference>
<dbReference type="EC" id="2.7.11.12" evidence="5"/>
<evidence type="ECO:0000256" key="10">
    <source>
        <dbReference type="ARBA" id="ARBA00022723"/>
    </source>
</evidence>
<feature type="domain" description="Protein kinase" evidence="22">
    <location>
        <begin position="573"/>
        <end position="828"/>
    </location>
</feature>
<dbReference type="PANTHER" id="PTHR24353:SF37">
    <property type="entry name" value="CAMP-DEPENDENT PROTEIN KINASE CATALYTIC SUBUNIT PRKX"/>
    <property type="match status" value="1"/>
</dbReference>
<gene>
    <name evidence="25" type="ORF">BSTOLATCC_MIC30498</name>
</gene>
<evidence type="ECO:0000256" key="3">
    <source>
        <dbReference type="ARBA" id="ARBA00006352"/>
    </source>
</evidence>
<evidence type="ECO:0000256" key="6">
    <source>
        <dbReference type="ARBA" id="ARBA00022490"/>
    </source>
</evidence>
<dbReference type="PROSITE" id="PS00888">
    <property type="entry name" value="CNMP_BINDING_1"/>
    <property type="match status" value="1"/>
</dbReference>
<dbReference type="InterPro" id="IPR000595">
    <property type="entry name" value="cNMP-bd_dom"/>
</dbReference>
<evidence type="ECO:0000256" key="20">
    <source>
        <dbReference type="PROSITE-ProRule" id="PRU10141"/>
    </source>
</evidence>
<keyword evidence="7" id="KW-0723">Serine/threonine-protein kinase</keyword>
<evidence type="ECO:0000256" key="18">
    <source>
        <dbReference type="ARBA" id="ARBA00047298"/>
    </source>
</evidence>
<evidence type="ECO:0000256" key="15">
    <source>
        <dbReference type="ARBA" id="ARBA00022992"/>
    </source>
</evidence>
<reference evidence="25" key="1">
    <citation type="submission" date="2021-09" db="EMBL/GenBank/DDBJ databases">
        <authorList>
            <consortium name="AG Swart"/>
            <person name="Singh M."/>
            <person name="Singh A."/>
            <person name="Seah K."/>
            <person name="Emmerich C."/>
        </authorList>
    </citation>
    <scope>NUCLEOTIDE SEQUENCE</scope>
    <source>
        <strain evidence="25">ATCC30299</strain>
    </source>
</reference>